<feature type="region of interest" description="Disordered" evidence="1">
    <location>
        <begin position="1"/>
        <end position="33"/>
    </location>
</feature>
<proteinExistence type="predicted"/>
<sequence>MDGAGGIPSTDFSPGADSVSRGTTGNSRRESRTNDGVMAVLSLTHMQASVASQLLTSQSVVYTSPPLGQLSVGMPSTLSTVSSQPSPTLLQHQQHQITSASSNLCHYVLVRGSRPGQERAGEGHIHTAATRTVVNLVPLQGAQSPVVGAQIAKACGSVYIQGSPQAKVLIPHFAQRPDVSSNENGLSLELQHLSMVMLVVGLQDCVIPLPKPLTVTEADKAEGQVLENGKKSHEDLPSPEVMEEHMQRIARFKP</sequence>
<dbReference type="Proteomes" id="UP001497512">
    <property type="component" value="Chromosome 3"/>
</dbReference>
<dbReference type="EMBL" id="OZ019895">
    <property type="protein sequence ID" value="CAK9219724.1"/>
    <property type="molecule type" value="Genomic_DNA"/>
</dbReference>
<reference evidence="2" key="1">
    <citation type="submission" date="2024-02" db="EMBL/GenBank/DDBJ databases">
        <authorList>
            <consortium name="ELIXIR-Norway"/>
            <consortium name="Elixir Norway"/>
        </authorList>
    </citation>
    <scope>NUCLEOTIDE SEQUENCE</scope>
</reference>
<evidence type="ECO:0000256" key="1">
    <source>
        <dbReference type="SAM" id="MobiDB-lite"/>
    </source>
</evidence>
<evidence type="ECO:0000313" key="2">
    <source>
        <dbReference type="EMBL" id="CAK9219724.1"/>
    </source>
</evidence>
<organism evidence="2 3">
    <name type="scientific">Sphagnum troendelagicum</name>
    <dbReference type="NCBI Taxonomy" id="128251"/>
    <lineage>
        <taxon>Eukaryota</taxon>
        <taxon>Viridiplantae</taxon>
        <taxon>Streptophyta</taxon>
        <taxon>Embryophyta</taxon>
        <taxon>Bryophyta</taxon>
        <taxon>Sphagnophytina</taxon>
        <taxon>Sphagnopsida</taxon>
        <taxon>Sphagnales</taxon>
        <taxon>Sphagnaceae</taxon>
        <taxon>Sphagnum</taxon>
    </lineage>
</organism>
<evidence type="ECO:0000313" key="3">
    <source>
        <dbReference type="Proteomes" id="UP001497512"/>
    </source>
</evidence>
<name>A0ABP0UEK6_9BRYO</name>
<protein>
    <submittedName>
        <fullName evidence="2">Uncharacterized protein</fullName>
    </submittedName>
</protein>
<accession>A0ABP0UEK6</accession>
<keyword evidence="3" id="KW-1185">Reference proteome</keyword>
<feature type="region of interest" description="Disordered" evidence="1">
    <location>
        <begin position="221"/>
        <end position="244"/>
    </location>
</feature>
<gene>
    <name evidence="2" type="ORF">CSSPTR1EN2_LOCUS14793</name>
</gene>